<evidence type="ECO:0000256" key="2">
    <source>
        <dbReference type="ARBA" id="ARBA00022771"/>
    </source>
</evidence>
<dbReference type="InterPro" id="IPR036443">
    <property type="entry name" value="Znf_RanBP2_sf"/>
</dbReference>
<evidence type="ECO:0000313" key="8">
    <source>
        <dbReference type="Proteomes" id="UP000077315"/>
    </source>
</evidence>
<dbReference type="GO" id="GO:0003729">
    <property type="term" value="F:mRNA binding"/>
    <property type="evidence" value="ECO:0007669"/>
    <property type="project" value="TreeGrafter"/>
</dbReference>
<dbReference type="GeneID" id="28991046"/>
<keyword evidence="2 4" id="KW-0863">Zinc-finger</keyword>
<dbReference type="EMBL" id="KV440971">
    <property type="protein sequence ID" value="OAD81490.1"/>
    <property type="molecule type" value="Genomic_DNA"/>
</dbReference>
<dbReference type="OrthoDB" id="448399at2759"/>
<dbReference type="RefSeq" id="XP_018299530.1">
    <property type="nucleotide sequence ID" value="XM_018430140.1"/>
</dbReference>
<dbReference type="PROSITE" id="PS01358">
    <property type="entry name" value="ZF_RANBP2_1"/>
    <property type="match status" value="2"/>
</dbReference>
<dbReference type="Proteomes" id="UP000077315">
    <property type="component" value="Unassembled WGS sequence"/>
</dbReference>
<dbReference type="GO" id="GO:0008270">
    <property type="term" value="F:zinc ion binding"/>
    <property type="evidence" value="ECO:0007669"/>
    <property type="project" value="UniProtKB-KW"/>
</dbReference>
<evidence type="ECO:0000256" key="1">
    <source>
        <dbReference type="ARBA" id="ARBA00022723"/>
    </source>
</evidence>
<proteinExistence type="predicted"/>
<feature type="domain" description="RanBP2-type" evidence="6">
    <location>
        <begin position="186"/>
        <end position="215"/>
    </location>
</feature>
<accession>A0A163ETM9</accession>
<evidence type="ECO:0000256" key="5">
    <source>
        <dbReference type="SAM" id="MobiDB-lite"/>
    </source>
</evidence>
<dbReference type="PROSITE" id="PS50199">
    <property type="entry name" value="ZF_RANBP2_2"/>
    <property type="match status" value="2"/>
</dbReference>
<dbReference type="SUPFAM" id="SSF90209">
    <property type="entry name" value="Ran binding protein zinc finger-like"/>
    <property type="match status" value="2"/>
</dbReference>
<gene>
    <name evidence="7" type="ORF">PHYBLDRAFT_139035</name>
</gene>
<evidence type="ECO:0000256" key="4">
    <source>
        <dbReference type="PROSITE-ProRule" id="PRU00322"/>
    </source>
</evidence>
<dbReference type="VEuPathDB" id="FungiDB:PHYBLDRAFT_139035"/>
<dbReference type="Pfam" id="PF00641">
    <property type="entry name" value="Zn_ribbon_RanBP"/>
    <property type="match status" value="2"/>
</dbReference>
<evidence type="ECO:0000313" key="7">
    <source>
        <dbReference type="EMBL" id="OAD81490.1"/>
    </source>
</evidence>
<evidence type="ECO:0000259" key="6">
    <source>
        <dbReference type="PROSITE" id="PS50199"/>
    </source>
</evidence>
<dbReference type="InParanoid" id="A0A163ETM9"/>
<dbReference type="AlphaFoldDB" id="A0A163ETM9"/>
<evidence type="ECO:0000256" key="3">
    <source>
        <dbReference type="ARBA" id="ARBA00022833"/>
    </source>
</evidence>
<keyword evidence="1" id="KW-0479">Metal-binding</keyword>
<feature type="region of interest" description="Disordered" evidence="5">
    <location>
        <begin position="43"/>
        <end position="183"/>
    </location>
</feature>
<dbReference type="SMART" id="SM00547">
    <property type="entry name" value="ZnF_RBZ"/>
    <property type="match status" value="2"/>
</dbReference>
<dbReference type="Gene3D" id="4.10.1060.10">
    <property type="entry name" value="Zinc finger, RanBP2-type"/>
    <property type="match status" value="2"/>
</dbReference>
<organism evidence="7 8">
    <name type="scientific">Phycomyces blakesleeanus (strain ATCC 8743b / DSM 1359 / FGSC 10004 / NBRC 33097 / NRRL 1555)</name>
    <dbReference type="NCBI Taxonomy" id="763407"/>
    <lineage>
        <taxon>Eukaryota</taxon>
        <taxon>Fungi</taxon>
        <taxon>Fungi incertae sedis</taxon>
        <taxon>Mucoromycota</taxon>
        <taxon>Mucoromycotina</taxon>
        <taxon>Mucoromycetes</taxon>
        <taxon>Mucorales</taxon>
        <taxon>Phycomycetaceae</taxon>
        <taxon>Phycomyces</taxon>
    </lineage>
</organism>
<reference evidence="8" key="1">
    <citation type="submission" date="2015-06" db="EMBL/GenBank/DDBJ databases">
        <title>Expansion of signal transduction pathways in fungi by whole-genome duplication.</title>
        <authorList>
            <consortium name="DOE Joint Genome Institute"/>
            <person name="Corrochano L.M."/>
            <person name="Kuo A."/>
            <person name="Marcet-Houben M."/>
            <person name="Polaino S."/>
            <person name="Salamov A."/>
            <person name="Villalobos J.M."/>
            <person name="Alvarez M.I."/>
            <person name="Avalos J."/>
            <person name="Benito E.P."/>
            <person name="Benoit I."/>
            <person name="Burger G."/>
            <person name="Camino L.P."/>
            <person name="Canovas D."/>
            <person name="Cerda-Olmedo E."/>
            <person name="Cheng J.-F."/>
            <person name="Dominguez A."/>
            <person name="Elias M."/>
            <person name="Eslava A.P."/>
            <person name="Glaser F."/>
            <person name="Grimwood J."/>
            <person name="Gutierrez G."/>
            <person name="Heitman J."/>
            <person name="Henrissat B."/>
            <person name="Iturriaga E.A."/>
            <person name="Lang B.F."/>
            <person name="Lavin J.L."/>
            <person name="Lee S."/>
            <person name="Li W."/>
            <person name="Lindquist E."/>
            <person name="Lopez-Garcia S."/>
            <person name="Luque E.M."/>
            <person name="Marcos A.T."/>
            <person name="Martin J."/>
            <person name="McCluskey K."/>
            <person name="Medina H.R."/>
            <person name="Miralles-Duran A."/>
            <person name="Miyazaki A."/>
            <person name="Munoz-Torres E."/>
            <person name="Oguiza J.A."/>
            <person name="Ohm R."/>
            <person name="Olmedo M."/>
            <person name="Orejas M."/>
            <person name="Ortiz-Castellanos L."/>
            <person name="Pisabarro A.G."/>
            <person name="Rodriguez-Romero J."/>
            <person name="Ruiz-Herrera J."/>
            <person name="Ruiz-Vazquez R."/>
            <person name="Sanz C."/>
            <person name="Schackwitz W."/>
            <person name="Schmutz J."/>
            <person name="Shahriari M."/>
            <person name="Shelest E."/>
            <person name="Silva-Franco F."/>
            <person name="Soanes D."/>
            <person name="Syed K."/>
            <person name="Tagua V.G."/>
            <person name="Talbot N.J."/>
            <person name="Thon M."/>
            <person name="De vries R.P."/>
            <person name="Wiebenga A."/>
            <person name="Yadav J.S."/>
            <person name="Braun E.L."/>
            <person name="Baker S."/>
            <person name="Garre V."/>
            <person name="Horwitz B."/>
            <person name="Torres-Martinez S."/>
            <person name="Idnurm A."/>
            <person name="Herrera-Estrella A."/>
            <person name="Gabaldon T."/>
            <person name="Grigoriev I.V."/>
        </authorList>
    </citation>
    <scope>NUCLEOTIDE SEQUENCE [LARGE SCALE GENOMIC DNA]</scope>
    <source>
        <strain evidence="8">NRRL 1555(-)</strain>
    </source>
</reference>
<dbReference type="STRING" id="763407.A0A163ETM9"/>
<feature type="compositionally biased region" description="Basic and acidic residues" evidence="5">
    <location>
        <begin position="90"/>
        <end position="106"/>
    </location>
</feature>
<dbReference type="InterPro" id="IPR001876">
    <property type="entry name" value="Znf_RanBP2"/>
</dbReference>
<feature type="compositionally biased region" description="Basic and acidic residues" evidence="5">
    <location>
        <begin position="114"/>
        <end position="158"/>
    </location>
</feature>
<feature type="compositionally biased region" description="Basic and acidic residues" evidence="5">
    <location>
        <begin position="43"/>
        <end position="80"/>
    </location>
</feature>
<feature type="domain" description="RanBP2-type" evidence="6">
    <location>
        <begin position="221"/>
        <end position="250"/>
    </location>
</feature>
<dbReference type="PANTHER" id="PTHR23111:SF40">
    <property type="entry name" value="RNA-BINDING PROTEIN INVOLVED IN HETEROCHROMATIN ASSEMBLY-RELATED"/>
    <property type="match status" value="1"/>
</dbReference>
<keyword evidence="8" id="KW-1185">Reference proteome</keyword>
<dbReference type="PANTHER" id="PTHR23111">
    <property type="entry name" value="ZINC FINGER PROTEIN"/>
    <property type="match status" value="1"/>
</dbReference>
<name>A0A163ETM9_PHYB8</name>
<sequence>MILPRIIQSTRLLTQSVTTNVQLVSKLPMSSAGMIIARTHFTDRPSRFGSGDREGGKFSSDRERSSPDRGDRPPRRDYGDRSSSSGWRSDGGDRAPRRDYGDRESRGSYSSSDRPPRRDFGDRNDRGDRGDRGSREPREYSDRPPRRSYGDRQPREYNGRQPRAYGSGGDRAPRREGGSDGSKNFRPGDWVCTNCSFHNFSRQKTCFECSQPPTNSQREVKLGDWVCGECNFYNFSRQTSCKSCDHTKPVGTSVSAPAPASTPSSSSSE</sequence>
<keyword evidence="3" id="KW-0862">Zinc</keyword>
<protein>
    <recommendedName>
        <fullName evidence="6">RanBP2-type domain-containing protein</fullName>
    </recommendedName>
</protein>